<dbReference type="Gene3D" id="2.40.160.120">
    <property type="match status" value="1"/>
</dbReference>
<evidence type="ECO:0000256" key="1">
    <source>
        <dbReference type="SAM" id="MobiDB-lite"/>
    </source>
</evidence>
<dbReference type="AlphaFoldDB" id="A0AAQ3SN92"/>
<keyword evidence="3" id="KW-1185">Reference proteome</keyword>
<feature type="compositionally biased region" description="Low complexity" evidence="1">
    <location>
        <begin position="161"/>
        <end position="172"/>
    </location>
</feature>
<dbReference type="InterPro" id="IPR037239">
    <property type="entry name" value="OSBP_sf"/>
</dbReference>
<dbReference type="EMBL" id="CP144746">
    <property type="protein sequence ID" value="WVZ57614.1"/>
    <property type="molecule type" value="Genomic_DNA"/>
</dbReference>
<sequence length="278" mass="30662">MLAVTTTFNNLILGRVYCHHHGTMNISGNRRYSCKLTFKEQSFLDRSPRQVQGVVKDADGSKVATLMGKWDESMHCIIGDDASKVNSHGSNQSVGDTLLWQKNEPPANPTRYNLSAFAIKLNELTPELKEKLPPTDSRLRPDQRRPILKNCVVDLVGTPPRRGSGASSSLLRVPPRRDHRRWPPQHHSLPASSSSLCARPSPRISPPVVSSPWRIWCGHRHPGPLRAHQEGEVVATGVQEGAVFAPHLRRAREDSAVARAHNGTVHAGGSVFPLHLGE</sequence>
<gene>
    <name evidence="2" type="ORF">U9M48_007977</name>
</gene>
<accession>A0AAQ3SN92</accession>
<name>A0AAQ3SN92_PASNO</name>
<dbReference type="Proteomes" id="UP001341281">
    <property type="component" value="Chromosome 02"/>
</dbReference>
<feature type="region of interest" description="Disordered" evidence="1">
    <location>
        <begin position="155"/>
        <end position="203"/>
    </location>
</feature>
<dbReference type="Pfam" id="PF01237">
    <property type="entry name" value="Oxysterol_BP"/>
    <property type="match status" value="1"/>
</dbReference>
<dbReference type="GO" id="GO:0032934">
    <property type="term" value="F:sterol binding"/>
    <property type="evidence" value="ECO:0007669"/>
    <property type="project" value="TreeGrafter"/>
</dbReference>
<dbReference type="GO" id="GO:0016020">
    <property type="term" value="C:membrane"/>
    <property type="evidence" value="ECO:0007669"/>
    <property type="project" value="TreeGrafter"/>
</dbReference>
<proteinExistence type="predicted"/>
<evidence type="ECO:0000313" key="3">
    <source>
        <dbReference type="Proteomes" id="UP001341281"/>
    </source>
</evidence>
<dbReference type="PANTHER" id="PTHR10972">
    <property type="entry name" value="OXYSTEROL-BINDING PROTEIN-RELATED"/>
    <property type="match status" value="1"/>
</dbReference>
<protein>
    <submittedName>
        <fullName evidence="2">Uncharacterized protein</fullName>
    </submittedName>
</protein>
<dbReference type="InterPro" id="IPR000648">
    <property type="entry name" value="Oxysterol-bd"/>
</dbReference>
<dbReference type="SUPFAM" id="SSF144000">
    <property type="entry name" value="Oxysterol-binding protein-like"/>
    <property type="match status" value="1"/>
</dbReference>
<organism evidence="2 3">
    <name type="scientific">Paspalum notatum var. saurae</name>
    <dbReference type="NCBI Taxonomy" id="547442"/>
    <lineage>
        <taxon>Eukaryota</taxon>
        <taxon>Viridiplantae</taxon>
        <taxon>Streptophyta</taxon>
        <taxon>Embryophyta</taxon>
        <taxon>Tracheophyta</taxon>
        <taxon>Spermatophyta</taxon>
        <taxon>Magnoliopsida</taxon>
        <taxon>Liliopsida</taxon>
        <taxon>Poales</taxon>
        <taxon>Poaceae</taxon>
        <taxon>PACMAD clade</taxon>
        <taxon>Panicoideae</taxon>
        <taxon>Andropogonodae</taxon>
        <taxon>Paspaleae</taxon>
        <taxon>Paspalinae</taxon>
        <taxon>Paspalum</taxon>
    </lineage>
</organism>
<dbReference type="PANTHER" id="PTHR10972:SF211">
    <property type="entry name" value="OS10G0554100 PROTEIN"/>
    <property type="match status" value="1"/>
</dbReference>
<evidence type="ECO:0000313" key="2">
    <source>
        <dbReference type="EMBL" id="WVZ57614.1"/>
    </source>
</evidence>
<dbReference type="GO" id="GO:0005829">
    <property type="term" value="C:cytosol"/>
    <property type="evidence" value="ECO:0007669"/>
    <property type="project" value="TreeGrafter"/>
</dbReference>
<reference evidence="2 3" key="1">
    <citation type="submission" date="2024-02" db="EMBL/GenBank/DDBJ databases">
        <title>High-quality chromosome-scale genome assembly of Pensacola bahiagrass (Paspalum notatum Flugge var. saurae).</title>
        <authorList>
            <person name="Vega J.M."/>
            <person name="Podio M."/>
            <person name="Orjuela J."/>
            <person name="Siena L.A."/>
            <person name="Pessino S.C."/>
            <person name="Combes M.C."/>
            <person name="Mariac C."/>
            <person name="Albertini E."/>
            <person name="Pupilli F."/>
            <person name="Ortiz J.P.A."/>
            <person name="Leblanc O."/>
        </authorList>
    </citation>
    <scope>NUCLEOTIDE SEQUENCE [LARGE SCALE GENOMIC DNA]</scope>
    <source>
        <strain evidence="2">R1</strain>
        <tissue evidence="2">Leaf</tissue>
    </source>
</reference>